<gene>
    <name evidence="1" type="ORF">MGAL_10B037694</name>
</gene>
<feature type="non-terminal residue" evidence="1">
    <location>
        <position position="91"/>
    </location>
</feature>
<reference evidence="1" key="1">
    <citation type="submission" date="2018-11" db="EMBL/GenBank/DDBJ databases">
        <authorList>
            <person name="Alioto T."/>
            <person name="Alioto T."/>
        </authorList>
    </citation>
    <scope>NUCLEOTIDE SEQUENCE</scope>
</reference>
<dbReference type="Proteomes" id="UP000596742">
    <property type="component" value="Unassembled WGS sequence"/>
</dbReference>
<sequence length="91" mass="10652">MKKVPSNKHLVRLTCKFGTALFRDYIINLGLDTQEYLNIEHQYEANGVQSIMFMALVQWKKDMTAKLKRPSLKHIGDALREVNMNQHFLCQ</sequence>
<dbReference type="AlphaFoldDB" id="A0A8B6EWE1"/>
<keyword evidence="2" id="KW-1185">Reference proteome</keyword>
<protein>
    <recommendedName>
        <fullName evidence="3">Death domain-containing protein</fullName>
    </recommendedName>
</protein>
<comment type="caution">
    <text evidence="1">The sequence shown here is derived from an EMBL/GenBank/DDBJ whole genome shotgun (WGS) entry which is preliminary data.</text>
</comment>
<dbReference type="InterPro" id="IPR011029">
    <property type="entry name" value="DEATH-like_dom_sf"/>
</dbReference>
<evidence type="ECO:0008006" key="3">
    <source>
        <dbReference type="Google" id="ProtNLM"/>
    </source>
</evidence>
<accession>A0A8B6EWE1</accession>
<dbReference type="Gene3D" id="1.10.533.10">
    <property type="entry name" value="Death Domain, Fas"/>
    <property type="match status" value="1"/>
</dbReference>
<evidence type="ECO:0000313" key="2">
    <source>
        <dbReference type="Proteomes" id="UP000596742"/>
    </source>
</evidence>
<organism evidence="1 2">
    <name type="scientific">Mytilus galloprovincialis</name>
    <name type="common">Mediterranean mussel</name>
    <dbReference type="NCBI Taxonomy" id="29158"/>
    <lineage>
        <taxon>Eukaryota</taxon>
        <taxon>Metazoa</taxon>
        <taxon>Spiralia</taxon>
        <taxon>Lophotrochozoa</taxon>
        <taxon>Mollusca</taxon>
        <taxon>Bivalvia</taxon>
        <taxon>Autobranchia</taxon>
        <taxon>Pteriomorphia</taxon>
        <taxon>Mytilida</taxon>
        <taxon>Mytiloidea</taxon>
        <taxon>Mytilidae</taxon>
        <taxon>Mytilinae</taxon>
        <taxon>Mytilus</taxon>
    </lineage>
</organism>
<evidence type="ECO:0000313" key="1">
    <source>
        <dbReference type="EMBL" id="VDI40089.1"/>
    </source>
</evidence>
<name>A0A8B6EWE1_MYTGA</name>
<dbReference type="EMBL" id="UYJE01005763">
    <property type="protein sequence ID" value="VDI40089.1"/>
    <property type="molecule type" value="Genomic_DNA"/>
</dbReference>
<proteinExistence type="predicted"/>